<sequence>MTLVLRKLLASSTFAIAGADFDFQPAQNQAPHARARRIIGLQLFDGHNPAERHIWKAIRLSQSQDVAPQAAAIRDYLGISLDQQTAWKTE</sequence>
<comment type="caution">
    <text evidence="2">The sequence shown here is derived from an EMBL/GenBank/DDBJ whole genome shotgun (WGS) entry which is preliminary data.</text>
</comment>
<organism evidence="2 3">
    <name type="scientific">Candidatus Accumulibacter phosphatis</name>
    <dbReference type="NCBI Taxonomy" id="327160"/>
    <lineage>
        <taxon>Bacteria</taxon>
        <taxon>Pseudomonadati</taxon>
        <taxon>Pseudomonadota</taxon>
        <taxon>Betaproteobacteria</taxon>
        <taxon>Candidatus Accumulibacter</taxon>
    </lineage>
</organism>
<accession>A0A080MBZ4</accession>
<proteinExistence type="predicted"/>
<evidence type="ECO:0000313" key="3">
    <source>
        <dbReference type="Proteomes" id="UP000020077"/>
    </source>
</evidence>
<dbReference type="Proteomes" id="UP000020077">
    <property type="component" value="Unassembled WGS sequence"/>
</dbReference>
<dbReference type="AlphaFoldDB" id="A0A080MBZ4"/>
<feature type="chain" id="PRO_5001751023" evidence="1">
    <location>
        <begin position="18"/>
        <end position="90"/>
    </location>
</feature>
<evidence type="ECO:0000256" key="1">
    <source>
        <dbReference type="SAM" id="SignalP"/>
    </source>
</evidence>
<dbReference type="EMBL" id="JDVG02000003">
    <property type="protein sequence ID" value="KFB74664.1"/>
    <property type="molecule type" value="Genomic_DNA"/>
</dbReference>
<name>A0A080MBZ4_9PROT</name>
<reference evidence="2 3" key="1">
    <citation type="submission" date="2014-02" db="EMBL/GenBank/DDBJ databases">
        <title>Expanding our view of genomic diversity in Candidatus Accumulibacter clades.</title>
        <authorList>
            <person name="Skennerton C.T."/>
            <person name="Barr J.J."/>
            <person name="Slater F.R."/>
            <person name="Bond P.L."/>
            <person name="Tyson G.W."/>
        </authorList>
    </citation>
    <scope>NUCLEOTIDE SEQUENCE [LARGE SCALE GENOMIC DNA]</scope>
    <source>
        <strain evidence="3">BA-91</strain>
    </source>
</reference>
<feature type="signal peptide" evidence="1">
    <location>
        <begin position="1"/>
        <end position="17"/>
    </location>
</feature>
<keyword evidence="1" id="KW-0732">Signal</keyword>
<protein>
    <submittedName>
        <fullName evidence="2">Uncharacterized protein</fullName>
    </submittedName>
</protein>
<gene>
    <name evidence="2" type="ORF">AW09_000008</name>
</gene>
<evidence type="ECO:0000313" key="2">
    <source>
        <dbReference type="EMBL" id="KFB74664.1"/>
    </source>
</evidence>